<reference evidence="3" key="1">
    <citation type="submission" date="2010-03" db="EMBL/GenBank/DDBJ databases">
        <title>The complete chromosome of Tsukamurella paurometabola DSM 20162.</title>
        <authorList>
            <consortium name="US DOE Joint Genome Institute (JGI-PGF)"/>
            <person name="Lucas S."/>
            <person name="Copeland A."/>
            <person name="Lapidus A."/>
            <person name="Glavina del Rio T."/>
            <person name="Dalin E."/>
            <person name="Tice H."/>
            <person name="Bruce D."/>
            <person name="Goodwin L."/>
            <person name="Pitluck S."/>
            <person name="Kyrpides N."/>
            <person name="Mavromatis K."/>
            <person name="Ivanova N."/>
            <person name="Mikhailova N."/>
            <person name="Munk A.C."/>
            <person name="Brettin T."/>
            <person name="Detter J.C."/>
            <person name="Tapia R."/>
            <person name="Han C."/>
            <person name="Larimer F."/>
            <person name="Land M."/>
            <person name="Hauser L."/>
            <person name="Markowitz V."/>
            <person name="Cheng J.-F."/>
            <person name="Hugenholtz P."/>
            <person name="Woyke T."/>
            <person name="Wu D."/>
            <person name="Jando M."/>
            <person name="Brambilla E."/>
            <person name="Klenk H.-P."/>
            <person name="Eisen J.A."/>
        </authorList>
    </citation>
    <scope>NUCLEOTIDE SEQUENCE [LARGE SCALE GENOMIC DNA]</scope>
    <source>
        <strain evidence="3">ATCC 8368 / DSM 20162 / CCUG 35730 / CIP 100753 / JCM 10117 / KCTC 9821 / NBRC 16120 / NCIMB 702349 / NCTC 13040</strain>
    </source>
</reference>
<dbReference type="eggNOG" id="COG0762">
    <property type="taxonomic scope" value="Bacteria"/>
</dbReference>
<evidence type="ECO:0000256" key="1">
    <source>
        <dbReference type="SAM" id="Phobius"/>
    </source>
</evidence>
<dbReference type="HOGENOM" id="CLU_136788_5_0_11"/>
<protein>
    <recommendedName>
        <fullName evidence="4">YGGT family</fullName>
    </recommendedName>
</protein>
<gene>
    <name evidence="2" type="ordered locus">Tpau_2639</name>
</gene>
<dbReference type="KEGG" id="tpr:Tpau_2639"/>
<dbReference type="Pfam" id="PF02325">
    <property type="entry name" value="CCB3_YggT"/>
    <property type="match status" value="1"/>
</dbReference>
<feature type="transmembrane region" description="Helical" evidence="1">
    <location>
        <begin position="5"/>
        <end position="25"/>
    </location>
</feature>
<organism evidence="2 3">
    <name type="scientific">Tsukamurella paurometabola (strain ATCC 8368 / DSM 20162 / CCUG 35730 / CIP 100753 / JCM 10117 / KCTC 9821 / NBRC 16120 / NCIMB 702349 / NCTC 13040)</name>
    <name type="common">Corynebacterium paurometabolum</name>
    <dbReference type="NCBI Taxonomy" id="521096"/>
    <lineage>
        <taxon>Bacteria</taxon>
        <taxon>Bacillati</taxon>
        <taxon>Actinomycetota</taxon>
        <taxon>Actinomycetes</taxon>
        <taxon>Mycobacteriales</taxon>
        <taxon>Tsukamurellaceae</taxon>
        <taxon>Tsukamurella</taxon>
    </lineage>
</organism>
<evidence type="ECO:0000313" key="2">
    <source>
        <dbReference type="EMBL" id="ADG79239.1"/>
    </source>
</evidence>
<keyword evidence="1" id="KW-1133">Transmembrane helix</keyword>
<feature type="transmembrane region" description="Helical" evidence="1">
    <location>
        <begin position="77"/>
        <end position="96"/>
    </location>
</feature>
<accession>D5USG8</accession>
<keyword evidence="3" id="KW-1185">Reference proteome</keyword>
<dbReference type="STRING" id="521096.Tpau_2639"/>
<proteinExistence type="predicted"/>
<dbReference type="EMBL" id="CP001966">
    <property type="protein sequence ID" value="ADG79239.1"/>
    <property type="molecule type" value="Genomic_DNA"/>
</dbReference>
<dbReference type="AlphaFoldDB" id="D5USG8"/>
<dbReference type="InterPro" id="IPR003425">
    <property type="entry name" value="CCB3/YggT"/>
</dbReference>
<sequence>MQAIWLTLLALLGVYTFLLIVRLVIEVVKSFAREWNPSGIVAVLLEAIFTVTDPPLKLLRKFIPPLKIGQIQLDLSYLVLFILLAVLRSLIQFAAASSS</sequence>
<evidence type="ECO:0008006" key="4">
    <source>
        <dbReference type="Google" id="ProtNLM"/>
    </source>
</evidence>
<keyword evidence="1" id="KW-0812">Transmembrane</keyword>
<dbReference type="Proteomes" id="UP000001213">
    <property type="component" value="Chromosome"/>
</dbReference>
<evidence type="ECO:0000313" key="3">
    <source>
        <dbReference type="Proteomes" id="UP000001213"/>
    </source>
</evidence>
<reference evidence="2 3" key="2">
    <citation type="journal article" date="2011" name="Stand. Genomic Sci.">
        <title>Complete genome sequence of Tsukamurella paurometabola type strain (no. 33).</title>
        <authorList>
            <person name="Munk A.C."/>
            <person name="Lapidus A."/>
            <person name="Lucas S."/>
            <person name="Nolan M."/>
            <person name="Tice H."/>
            <person name="Cheng J.F."/>
            <person name="Del Rio T.G."/>
            <person name="Goodwin L."/>
            <person name="Pitluck S."/>
            <person name="Liolios K."/>
            <person name="Huntemann M."/>
            <person name="Ivanova N."/>
            <person name="Mavromatis K."/>
            <person name="Mikhailova N."/>
            <person name="Pati A."/>
            <person name="Chen A."/>
            <person name="Palaniappan K."/>
            <person name="Tapia R."/>
            <person name="Han C."/>
            <person name="Land M."/>
            <person name="Hauser L."/>
            <person name="Chang Y.J."/>
            <person name="Jeffries C.D."/>
            <person name="Brettin T."/>
            <person name="Yasawong M."/>
            <person name="Brambilla E.M."/>
            <person name="Rohde M."/>
            <person name="Sikorski J."/>
            <person name="Goker M."/>
            <person name="Detter J.C."/>
            <person name="Woyke T."/>
            <person name="Bristow J."/>
            <person name="Eisen J.A."/>
            <person name="Markowitz V."/>
            <person name="Hugenholtz P."/>
            <person name="Kyrpides N.C."/>
            <person name="Klenk H.P."/>
        </authorList>
    </citation>
    <scope>NUCLEOTIDE SEQUENCE [LARGE SCALE GENOMIC DNA]</scope>
    <source>
        <strain evidence="3">ATCC 8368 / DSM 20162 / CCUG 35730 / CIP 100753 / JCM 10117 / KCTC 9821 / NBRC 16120 / NCIMB 702349 / NCTC 13040</strain>
    </source>
</reference>
<dbReference type="GO" id="GO:0016020">
    <property type="term" value="C:membrane"/>
    <property type="evidence" value="ECO:0007669"/>
    <property type="project" value="InterPro"/>
</dbReference>
<keyword evidence="1" id="KW-0472">Membrane</keyword>
<name>D5USG8_TSUPD</name>
<dbReference type="RefSeq" id="WP_013127256.1">
    <property type="nucleotide sequence ID" value="NC_014158.1"/>
</dbReference>